<reference evidence="1" key="1">
    <citation type="journal article" date="2009" name="Rice">
        <title>De Novo Next Generation Sequencing of Plant Genomes.</title>
        <authorList>
            <person name="Rounsley S."/>
            <person name="Marri P.R."/>
            <person name="Yu Y."/>
            <person name="He R."/>
            <person name="Sisneros N."/>
            <person name="Goicoechea J.L."/>
            <person name="Lee S.J."/>
            <person name="Angelova A."/>
            <person name="Kudrna D."/>
            <person name="Luo M."/>
            <person name="Affourtit J."/>
            <person name="Desany B."/>
            <person name="Knight J."/>
            <person name="Niazi F."/>
            <person name="Egholm M."/>
            <person name="Wing R.A."/>
        </authorList>
    </citation>
    <scope>NUCLEOTIDE SEQUENCE [LARGE SCALE GENOMIC DNA]</scope>
    <source>
        <strain evidence="1">cv. IRGC 105608</strain>
    </source>
</reference>
<dbReference type="EnsemblPlants" id="OBART01G16450.1">
    <property type="protein sequence ID" value="OBART01G16450.1"/>
    <property type="gene ID" value="OBART01G16450"/>
</dbReference>
<dbReference type="PaxDb" id="65489-OBART01G16450.1"/>
<dbReference type="HOGENOM" id="CLU_2945329_0_0_1"/>
<reference evidence="1" key="2">
    <citation type="submission" date="2015-03" db="UniProtKB">
        <authorList>
            <consortium name="EnsemblPlants"/>
        </authorList>
    </citation>
    <scope>IDENTIFICATION</scope>
</reference>
<dbReference type="AlphaFoldDB" id="A0A0D3EP35"/>
<dbReference type="Proteomes" id="UP000026960">
    <property type="component" value="Chromosome 1"/>
</dbReference>
<protein>
    <submittedName>
        <fullName evidence="1">Uncharacterized protein</fullName>
    </submittedName>
</protein>
<organism evidence="1">
    <name type="scientific">Oryza barthii</name>
    <dbReference type="NCBI Taxonomy" id="65489"/>
    <lineage>
        <taxon>Eukaryota</taxon>
        <taxon>Viridiplantae</taxon>
        <taxon>Streptophyta</taxon>
        <taxon>Embryophyta</taxon>
        <taxon>Tracheophyta</taxon>
        <taxon>Spermatophyta</taxon>
        <taxon>Magnoliopsida</taxon>
        <taxon>Liliopsida</taxon>
        <taxon>Poales</taxon>
        <taxon>Poaceae</taxon>
        <taxon>BOP clade</taxon>
        <taxon>Oryzoideae</taxon>
        <taxon>Oryzeae</taxon>
        <taxon>Oryzinae</taxon>
        <taxon>Oryza</taxon>
    </lineage>
</organism>
<sequence>MAKVVVETGAANLRRAITSQDFDCSPYDHVTRWPIVWPPMVCLPWPLDDLGRQASPRVYN</sequence>
<evidence type="ECO:0000313" key="1">
    <source>
        <dbReference type="EnsemblPlants" id="OBART01G16450.1"/>
    </source>
</evidence>
<evidence type="ECO:0000313" key="2">
    <source>
        <dbReference type="Proteomes" id="UP000026960"/>
    </source>
</evidence>
<keyword evidence="2" id="KW-1185">Reference proteome</keyword>
<dbReference type="Gramene" id="OBART01G16450.1">
    <property type="protein sequence ID" value="OBART01G16450.1"/>
    <property type="gene ID" value="OBART01G16450"/>
</dbReference>
<proteinExistence type="predicted"/>
<name>A0A0D3EP35_9ORYZ</name>
<accession>A0A0D3EP35</accession>